<dbReference type="InterPro" id="IPR013762">
    <property type="entry name" value="Integrase-like_cat_sf"/>
</dbReference>
<dbReference type="InterPro" id="IPR011010">
    <property type="entry name" value="DNA_brk_join_enz"/>
</dbReference>
<feature type="domain" description="Tyr recombinase" evidence="2">
    <location>
        <begin position="1"/>
        <end position="224"/>
    </location>
</feature>
<dbReference type="EMBL" id="JAAOMA010000034">
    <property type="protein sequence ID" value="NHR07440.1"/>
    <property type="molecule type" value="Genomic_DNA"/>
</dbReference>
<gene>
    <name evidence="3" type="ORF">HA052_19805</name>
</gene>
<keyword evidence="1" id="KW-0233">DNA recombination</keyword>
<comment type="caution">
    <text evidence="3">The sequence shown here is derived from an EMBL/GenBank/DDBJ whole genome shotgun (WGS) entry which is preliminary data.</text>
</comment>
<evidence type="ECO:0000313" key="3">
    <source>
        <dbReference type="EMBL" id="NHR07440.1"/>
    </source>
</evidence>
<reference evidence="3 4" key="1">
    <citation type="submission" date="2020-03" db="EMBL/GenBank/DDBJ databases">
        <title>Draft genome sequence of environmentally isolated cultures.</title>
        <authorList>
            <person name="Wilson H.S."/>
            <person name="De Leon M.E."/>
        </authorList>
    </citation>
    <scope>NUCLEOTIDE SEQUENCE [LARGE SCALE GENOMIC DNA]</scope>
    <source>
        <strain evidence="3 4">HSC-31F16</strain>
    </source>
</reference>
<dbReference type="Proteomes" id="UP001515641">
    <property type="component" value="Unassembled WGS sequence"/>
</dbReference>
<dbReference type="InterPro" id="IPR002104">
    <property type="entry name" value="Integrase_catalytic"/>
</dbReference>
<dbReference type="CDD" id="cd00397">
    <property type="entry name" value="DNA_BRE_C"/>
    <property type="match status" value="1"/>
</dbReference>
<dbReference type="RefSeq" id="WP_166453248.1">
    <property type="nucleotide sequence ID" value="NZ_JAAOMA010000034.1"/>
</dbReference>
<name>A0ABX0LG83_9NEIS</name>
<protein>
    <submittedName>
        <fullName evidence="3">Site-specific integrase</fullName>
    </submittedName>
</protein>
<evidence type="ECO:0000259" key="2">
    <source>
        <dbReference type="PROSITE" id="PS51898"/>
    </source>
</evidence>
<evidence type="ECO:0000313" key="4">
    <source>
        <dbReference type="Proteomes" id="UP001515641"/>
    </source>
</evidence>
<proteinExistence type="predicted"/>
<sequence length="224" mass="24905">MAKAIIVEDHQFKHAVTVASITGRNRERDVALLHVLFGTALAPTEISLLIVADYLNQDGSVKRDWKVRENIAYNRRERPLFWVSKKLLASLDTYLEFRRSNGLGTMSGDAYRGLQPESALFVTEDGRSMAMTKRIVNGKPSYACDVLTSLYRKLFSQAGIEGASATSGRRTFATKLYRRHQRGEAGGGDLKHIQELLGHTSIKAVRKLVECNPMNLGAIVAKVI</sequence>
<dbReference type="Gene3D" id="1.10.443.10">
    <property type="entry name" value="Intergrase catalytic core"/>
    <property type="match status" value="1"/>
</dbReference>
<dbReference type="SUPFAM" id="SSF56349">
    <property type="entry name" value="DNA breaking-rejoining enzymes"/>
    <property type="match status" value="1"/>
</dbReference>
<evidence type="ECO:0000256" key="1">
    <source>
        <dbReference type="ARBA" id="ARBA00023172"/>
    </source>
</evidence>
<dbReference type="PROSITE" id="PS51898">
    <property type="entry name" value="TYR_RECOMBINASE"/>
    <property type="match status" value="1"/>
</dbReference>
<accession>A0ABX0LG83</accession>
<organism evidence="3 4">
    <name type="scientific">Chromobacterium fluminis</name>
    <dbReference type="NCBI Taxonomy" id="3044269"/>
    <lineage>
        <taxon>Bacteria</taxon>
        <taxon>Pseudomonadati</taxon>
        <taxon>Pseudomonadota</taxon>
        <taxon>Betaproteobacteria</taxon>
        <taxon>Neisseriales</taxon>
        <taxon>Chromobacteriaceae</taxon>
        <taxon>Chromobacterium</taxon>
    </lineage>
</organism>
<keyword evidence="4" id="KW-1185">Reference proteome</keyword>